<organism evidence="1 2">
    <name type="scientific">Metabacillus litoralis</name>
    <dbReference type="NCBI Taxonomy" id="152268"/>
    <lineage>
        <taxon>Bacteria</taxon>
        <taxon>Bacillati</taxon>
        <taxon>Bacillota</taxon>
        <taxon>Bacilli</taxon>
        <taxon>Bacillales</taxon>
        <taxon>Bacillaceae</taxon>
        <taxon>Metabacillus</taxon>
    </lineage>
</organism>
<gene>
    <name evidence="1" type="ORF">FS935_00010</name>
</gene>
<reference evidence="1 2" key="1">
    <citation type="journal article" date="2005" name="Int. J. Syst. Evol. Microbiol.">
        <title>Bacillus litoralis sp. nov., isolated from a tidal flat of the Yellow Sea in Korea.</title>
        <authorList>
            <person name="Yoon J.H."/>
            <person name="Oh T.K."/>
        </authorList>
    </citation>
    <scope>NUCLEOTIDE SEQUENCE [LARGE SCALE GENOMIC DNA]</scope>
    <source>
        <strain evidence="1 2">SW-211</strain>
    </source>
</reference>
<protein>
    <recommendedName>
        <fullName evidence="3">Restriction endonuclease</fullName>
    </recommendedName>
</protein>
<dbReference type="OrthoDB" id="9786961at2"/>
<dbReference type="PANTHER" id="PTHR38733:SF1">
    <property type="entry name" value="TYPE IV METHYL-DIRECTED RESTRICTION ENZYME ECOKMCRBC"/>
    <property type="match status" value="1"/>
</dbReference>
<sequence>MTNIYVVKEYDCFVRGKDHRGLSDKYKPIPKKVFDALENFILSNCHDTETNPIELMSITSKKGLGKLIHVKNYVGLISMKDGTQIEILPKIYSKEGNLTEERTRSIFLMMLKSLKEFPFKQFQLSSLGVMKHSIFEIFIQMFIQQVMELTKKGLKSSYLSIEENERFYKGKILFNDHIKKNVAHKERFYLTYDVFSQNRPENRLIKATLKKLYPQSKSYRNKKLIQQLLIDFEQVEESINYSNDFDKVKSDRSMKDYDLILSWCKLFFFNKSFTSFSGDEVAYALLFPMEKVFEAFVASILKKRCGATYTIQAQAKTYHLFDQPQKFRLIPDIILTSTDSKVIVLDTKWKLLHNNPRKNYGISQADMYQMYAYAKKLDTDKVLVVYPYNEQVKDIAVKTPTYVSNDDVRVEIMFLDLENVSESLETIIESLNDIL</sequence>
<dbReference type="InterPro" id="IPR019292">
    <property type="entry name" value="McrC"/>
</dbReference>
<dbReference type="InterPro" id="IPR011604">
    <property type="entry name" value="PDDEXK-like_dom_sf"/>
</dbReference>
<accession>A0A5C6W6W4</accession>
<dbReference type="EMBL" id="VOQF01000001">
    <property type="protein sequence ID" value="TXC92635.1"/>
    <property type="molecule type" value="Genomic_DNA"/>
</dbReference>
<dbReference type="PANTHER" id="PTHR38733">
    <property type="entry name" value="PROTEIN MCRC"/>
    <property type="match status" value="1"/>
</dbReference>
<dbReference type="Pfam" id="PF10117">
    <property type="entry name" value="McrBC"/>
    <property type="match status" value="1"/>
</dbReference>
<proteinExistence type="predicted"/>
<dbReference type="RefSeq" id="WP_146945495.1">
    <property type="nucleotide sequence ID" value="NZ_VOQF01000001.1"/>
</dbReference>
<dbReference type="Gene3D" id="3.90.320.10">
    <property type="match status" value="1"/>
</dbReference>
<comment type="caution">
    <text evidence="1">The sequence shown here is derived from an EMBL/GenBank/DDBJ whole genome shotgun (WGS) entry which is preliminary data.</text>
</comment>
<evidence type="ECO:0000313" key="1">
    <source>
        <dbReference type="EMBL" id="TXC92635.1"/>
    </source>
</evidence>
<name>A0A5C6W6W4_9BACI</name>
<keyword evidence="2" id="KW-1185">Reference proteome</keyword>
<evidence type="ECO:0000313" key="2">
    <source>
        <dbReference type="Proteomes" id="UP000321363"/>
    </source>
</evidence>
<dbReference type="AlphaFoldDB" id="A0A5C6W6W4"/>
<dbReference type="Proteomes" id="UP000321363">
    <property type="component" value="Unassembled WGS sequence"/>
</dbReference>
<evidence type="ECO:0008006" key="3">
    <source>
        <dbReference type="Google" id="ProtNLM"/>
    </source>
</evidence>